<dbReference type="Pfam" id="PF00873">
    <property type="entry name" value="ACR_tran"/>
    <property type="match status" value="1"/>
</dbReference>
<sequence length="1031" mass="112452">MNFSRFFILRPVFTSMFVLIILLIGSVALSRLSIDLVPDVALPTLTITTPYTGAGPEEIEELISRPIEEAVASAPGVEEITSASREGNSQVRVTFAFGSDLNEASNELRERIDRIINRLPADADRPRLFKFDVASFPIVILGVESDLDPIQTRLLIDSDIKNRLERVPGVASMDALGGLSREIQVDLDFAKILALKIPFDQILKQIDAANLQLPAGSVEQAHQDILVRTSGQFKDLSELENTVVALRQGVPVQLGQIAKIRDTSQKMTSLVRVNGKAGIRLAIRKQAGTNTVEVARKVIAEVEKINQEQQQIQLPVLVDTSSFIKRSLQNVATAVLLGGLLSILILFIFLRNLKTTLVIATAIPVSIIATFILMYFAGFTLNTISLGALALGIGMLVDSAIVVLENIYRNREEGLSAQEAAITGSRQVGSAILSSTLTTVAVFLPLIFVRGVSGVTYQQLAIIVSFSLFCSLVIALTLVPMLTALVLRRGKTRQKITRNASLDQLDRAYRHFLSSALNQRFWILPGVFLLLLATLPLAPLIPVEFMPQADEGEIRVNGEMEPGIRLAVLEKQFHKIEAIVRKEVPEAVHVLTELGATGFGGGDASNKGQLRIYLKPQNQRKRSGLLIATQLRKKLSGIAGVKLRVQPSSAFFVFRLINNTSDARIQVEVKGFDLQSADRLSREVADKIEAVKGAADIRINRDSGSPEAGLIVDRQKAGALGVNIDSLGRALQTAISGSLATTTYREAGKEFRIRVKIAGADRHPVEDLLQLPVSTTQSKLIPLANFVSTERTNGPVMIERKDQERVITVSAEADGRPLAEVQADIQSALKDLNLPRDFSVSLAGDIEEQQKSFRELMIGLVLSLLLVYMILAAQYESFLDPFVVMFSVPLAAIGVILTLFLTKTSFNLQTFIGAIMLGGIVVNNAILLVDQINQLRREEHLPLRKAVEEAGFRRLRPILMTTLTTVLGLLPLAIGLGEGSEAQAPLARTVIGGLSSSTLLTLIIVPLVYYSLEKTREKKPAPAHAEEIQDA</sequence>
<dbReference type="Gene3D" id="1.20.1640.10">
    <property type="entry name" value="Multidrug efflux transporter AcrB transmembrane domain"/>
    <property type="match status" value="2"/>
</dbReference>
<dbReference type="Gene3D" id="3.30.2090.10">
    <property type="entry name" value="Multidrug efflux transporter AcrB TolC docking domain, DN and DC subdomains"/>
    <property type="match status" value="2"/>
</dbReference>
<evidence type="ECO:0000313" key="3">
    <source>
        <dbReference type="Proteomes" id="UP000231019"/>
    </source>
</evidence>
<feature type="transmembrane region" description="Helical" evidence="1">
    <location>
        <begin position="357"/>
        <end position="378"/>
    </location>
</feature>
<proteinExistence type="predicted"/>
<feature type="transmembrane region" description="Helical" evidence="1">
    <location>
        <begin position="428"/>
        <end position="448"/>
    </location>
</feature>
<feature type="transmembrane region" description="Helical" evidence="1">
    <location>
        <begin position="384"/>
        <end position="408"/>
    </location>
</feature>
<feature type="transmembrane region" description="Helical" evidence="1">
    <location>
        <begin position="908"/>
        <end position="929"/>
    </location>
</feature>
<feature type="transmembrane region" description="Helical" evidence="1">
    <location>
        <begin position="882"/>
        <end position="902"/>
    </location>
</feature>
<dbReference type="GO" id="GO:0042910">
    <property type="term" value="F:xenobiotic transmembrane transporter activity"/>
    <property type="evidence" value="ECO:0007669"/>
    <property type="project" value="TreeGrafter"/>
</dbReference>
<feature type="transmembrane region" description="Helical" evidence="1">
    <location>
        <begin position="521"/>
        <end position="541"/>
    </location>
</feature>
<dbReference type="SUPFAM" id="SSF82866">
    <property type="entry name" value="Multidrug efflux transporter AcrB transmembrane domain"/>
    <property type="match status" value="2"/>
</dbReference>
<dbReference type="Gene3D" id="3.30.70.1440">
    <property type="entry name" value="Multidrug efflux transporter AcrB pore domain"/>
    <property type="match status" value="1"/>
</dbReference>
<keyword evidence="1" id="KW-0472">Membrane</keyword>
<dbReference type="GO" id="GO:0005886">
    <property type="term" value="C:plasma membrane"/>
    <property type="evidence" value="ECO:0007669"/>
    <property type="project" value="TreeGrafter"/>
</dbReference>
<feature type="transmembrane region" description="Helical" evidence="1">
    <location>
        <begin position="989"/>
        <end position="1010"/>
    </location>
</feature>
<dbReference type="AlphaFoldDB" id="A0A2M7FZW8"/>
<evidence type="ECO:0000256" key="1">
    <source>
        <dbReference type="SAM" id="Phobius"/>
    </source>
</evidence>
<dbReference type="Proteomes" id="UP000231019">
    <property type="component" value="Unassembled WGS sequence"/>
</dbReference>
<comment type="caution">
    <text evidence="2">The sequence shown here is derived from an EMBL/GenBank/DDBJ whole genome shotgun (WGS) entry which is preliminary data.</text>
</comment>
<feature type="transmembrane region" description="Helical" evidence="1">
    <location>
        <begin position="856"/>
        <end position="875"/>
    </location>
</feature>
<feature type="transmembrane region" description="Helical" evidence="1">
    <location>
        <begin position="7"/>
        <end position="29"/>
    </location>
</feature>
<gene>
    <name evidence="2" type="ORF">COW36_18850</name>
</gene>
<feature type="transmembrane region" description="Helical" evidence="1">
    <location>
        <begin position="460"/>
        <end position="487"/>
    </location>
</feature>
<reference evidence="2 3" key="1">
    <citation type="submission" date="2017-09" db="EMBL/GenBank/DDBJ databases">
        <title>Depth-based differentiation of microbial function through sediment-hosted aquifers and enrichment of novel symbionts in the deep terrestrial subsurface.</title>
        <authorList>
            <person name="Probst A.J."/>
            <person name="Ladd B."/>
            <person name="Jarett J.K."/>
            <person name="Geller-Mcgrath D.E."/>
            <person name="Sieber C.M."/>
            <person name="Emerson J.B."/>
            <person name="Anantharaman K."/>
            <person name="Thomas B.C."/>
            <person name="Malmstrom R."/>
            <person name="Stieglmeier M."/>
            <person name="Klingl A."/>
            <person name="Woyke T."/>
            <person name="Ryan C.M."/>
            <person name="Banfield J.F."/>
        </authorList>
    </citation>
    <scope>NUCLEOTIDE SEQUENCE [LARGE SCALE GENOMIC DNA]</scope>
    <source>
        <strain evidence="2">CG17_big_fil_post_rev_8_21_14_2_50_48_46</strain>
    </source>
</reference>
<accession>A0A2M7FZW8</accession>
<dbReference type="InterPro" id="IPR027463">
    <property type="entry name" value="AcrB_DN_DC_subdom"/>
</dbReference>
<keyword evidence="1" id="KW-1133">Transmembrane helix</keyword>
<dbReference type="SUPFAM" id="SSF82693">
    <property type="entry name" value="Multidrug efflux transporter AcrB pore domain, PN1, PN2, PC1 and PC2 subdomains"/>
    <property type="match status" value="3"/>
</dbReference>
<dbReference type="Gene3D" id="3.30.70.1320">
    <property type="entry name" value="Multidrug efflux transporter AcrB pore domain like"/>
    <property type="match status" value="1"/>
</dbReference>
<protein>
    <submittedName>
        <fullName evidence="2">Acriflavin resistance protein</fullName>
    </submittedName>
</protein>
<dbReference type="PRINTS" id="PR00702">
    <property type="entry name" value="ACRIFLAVINRP"/>
</dbReference>
<name>A0A2M7FZW8_9BACT</name>
<feature type="transmembrane region" description="Helical" evidence="1">
    <location>
        <begin position="331"/>
        <end position="350"/>
    </location>
</feature>
<dbReference type="PANTHER" id="PTHR32063">
    <property type="match status" value="1"/>
</dbReference>
<dbReference type="Gene3D" id="3.30.70.1430">
    <property type="entry name" value="Multidrug efflux transporter AcrB pore domain"/>
    <property type="match status" value="2"/>
</dbReference>
<dbReference type="PANTHER" id="PTHR32063:SF0">
    <property type="entry name" value="SWARMING MOTILITY PROTEIN SWRC"/>
    <property type="match status" value="1"/>
</dbReference>
<dbReference type="SUPFAM" id="SSF82714">
    <property type="entry name" value="Multidrug efflux transporter AcrB TolC docking domain, DN and DC subdomains"/>
    <property type="match status" value="2"/>
</dbReference>
<dbReference type="EMBL" id="PFFQ01000054">
    <property type="protein sequence ID" value="PIW14986.1"/>
    <property type="molecule type" value="Genomic_DNA"/>
</dbReference>
<evidence type="ECO:0000313" key="2">
    <source>
        <dbReference type="EMBL" id="PIW14986.1"/>
    </source>
</evidence>
<keyword evidence="1" id="KW-0812">Transmembrane</keyword>
<dbReference type="InterPro" id="IPR001036">
    <property type="entry name" value="Acrflvin-R"/>
</dbReference>
<organism evidence="2 3">
    <name type="scientific">bacterium (Candidatus Blackallbacteria) CG17_big_fil_post_rev_8_21_14_2_50_48_46</name>
    <dbReference type="NCBI Taxonomy" id="2014261"/>
    <lineage>
        <taxon>Bacteria</taxon>
        <taxon>Candidatus Blackallbacteria</taxon>
    </lineage>
</organism>
<feature type="transmembrane region" description="Helical" evidence="1">
    <location>
        <begin position="958"/>
        <end position="977"/>
    </location>
</feature>